<dbReference type="RefSeq" id="WP_342810258.1">
    <property type="nucleotide sequence ID" value="NZ_JAOPJZ010000025.1"/>
</dbReference>
<evidence type="ECO:0000313" key="2">
    <source>
        <dbReference type="EMBL" id="MCU4753955.1"/>
    </source>
</evidence>
<feature type="compositionally biased region" description="Basic and acidic residues" evidence="1">
    <location>
        <begin position="542"/>
        <end position="555"/>
    </location>
</feature>
<dbReference type="Pfam" id="PF00982">
    <property type="entry name" value="Glyco_transf_20"/>
    <property type="match status" value="1"/>
</dbReference>
<reference evidence="2 3" key="1">
    <citation type="submission" date="2022-09" db="EMBL/GenBank/DDBJ databases">
        <title>Enrichment on poylsaccharides allowed isolation of novel metabolic and taxonomic groups of Haloarchaea.</title>
        <authorList>
            <person name="Sorokin D.Y."/>
            <person name="Elcheninov A.G."/>
            <person name="Khizhniak T.V."/>
            <person name="Kolganova T.V."/>
            <person name="Kublanov I.V."/>
        </authorList>
    </citation>
    <scope>NUCLEOTIDE SEQUENCE [LARGE SCALE GENOMIC DNA]</scope>
    <source>
        <strain evidence="2 3">AArc-curdl1</strain>
    </source>
</reference>
<feature type="region of interest" description="Disordered" evidence="1">
    <location>
        <begin position="532"/>
        <end position="555"/>
    </location>
</feature>
<feature type="region of interest" description="Disordered" evidence="1">
    <location>
        <begin position="1"/>
        <end position="21"/>
    </location>
</feature>
<proteinExistence type="predicted"/>
<accession>A0AAP3E8J1</accession>
<comment type="caution">
    <text evidence="2">The sequence shown here is derived from an EMBL/GenBank/DDBJ whole genome shotgun (WGS) entry which is preliminary data.</text>
</comment>
<evidence type="ECO:0000313" key="3">
    <source>
        <dbReference type="Proteomes" id="UP001321047"/>
    </source>
</evidence>
<dbReference type="PANTHER" id="PTHR10788:SF106">
    <property type="entry name" value="BCDNA.GH08860"/>
    <property type="match status" value="1"/>
</dbReference>
<keyword evidence="3" id="KW-1185">Reference proteome</keyword>
<dbReference type="Proteomes" id="UP001321047">
    <property type="component" value="Unassembled WGS sequence"/>
</dbReference>
<dbReference type="AlphaFoldDB" id="A0AAP3E8J1"/>
<protein>
    <submittedName>
        <fullName evidence="2">Trehalose-6-phosphate synthase</fullName>
    </submittedName>
</protein>
<dbReference type="SUPFAM" id="SSF53756">
    <property type="entry name" value="UDP-Glycosyltransferase/glycogen phosphorylase"/>
    <property type="match status" value="1"/>
</dbReference>
<dbReference type="PANTHER" id="PTHR10788">
    <property type="entry name" value="TREHALOSE-6-PHOSPHATE SYNTHASE"/>
    <property type="match status" value="1"/>
</dbReference>
<dbReference type="CDD" id="cd03788">
    <property type="entry name" value="GT20_TPS"/>
    <property type="match status" value="1"/>
</dbReference>
<gene>
    <name evidence="2" type="ORF">OB919_18550</name>
</gene>
<feature type="compositionally biased region" description="Basic and acidic residues" evidence="1">
    <location>
        <begin position="1"/>
        <end position="10"/>
    </location>
</feature>
<dbReference type="Gene3D" id="3.40.50.2000">
    <property type="entry name" value="Glycogen Phosphorylase B"/>
    <property type="match status" value="2"/>
</dbReference>
<dbReference type="EMBL" id="JAOPJZ010000025">
    <property type="protein sequence ID" value="MCU4753955.1"/>
    <property type="molecule type" value="Genomic_DNA"/>
</dbReference>
<dbReference type="GO" id="GO:0003825">
    <property type="term" value="F:alpha,alpha-trehalose-phosphate synthase (UDP-forming) activity"/>
    <property type="evidence" value="ECO:0007669"/>
    <property type="project" value="TreeGrafter"/>
</dbReference>
<organism evidence="2 3">
    <name type="scientific">Natronosalvus hydrolyticus</name>
    <dbReference type="NCBI Taxonomy" id="2979988"/>
    <lineage>
        <taxon>Archaea</taxon>
        <taxon>Methanobacteriati</taxon>
        <taxon>Methanobacteriota</taxon>
        <taxon>Stenosarchaea group</taxon>
        <taxon>Halobacteria</taxon>
        <taxon>Halobacteriales</taxon>
        <taxon>Natrialbaceae</taxon>
        <taxon>Natronosalvus</taxon>
    </lineage>
</organism>
<dbReference type="InterPro" id="IPR001830">
    <property type="entry name" value="Glyco_trans_20"/>
</dbReference>
<evidence type="ECO:0000256" key="1">
    <source>
        <dbReference type="SAM" id="MobiDB-lite"/>
    </source>
</evidence>
<name>A0AAP3E8J1_9EURY</name>
<sequence length="555" mass="62329">MESNERREALRQAWRSTNGQGFERSRAKLRADGGATDVLLDTLIVASNRQPYRHQWADDTMSESKFESLKEGNPSALSISVDEPTGGLTAGLDPVMRATGGTWIAWGDGNADRVVTDEDDCVAVPPDADDQYTLRRLWLSDEAVDGYYAGLSNRVLWPLCHDRPDLVSFRPTDLAWYRRVNRQFAAAIRTHATPNAGIWIQDYHLGLVPSYLVDELPPGTTLGVFWHIPWPTPDVYESCPFGRELLVGLLGADVLGFHLESYATRFLECVDRFVPSAQIDRSERAIRHDGTATKLVASPMGVDTANYERRARAGNRARWESLCERYGIDPTCHIGIGVDRLDYTKGIPERLEALEQFFENHPDWRGSFTFVQKATPSRTGIPAYDRLGDRVRRRVERLQARFGTDTWQPVVYTEDILPVEDLVALYRRADLAIVSSLCDGMNLVAQEFVASSVDDDGVLVLGTDVGAAEVLGPHALLVDPTDTPQFADRIHDALTMSTSEVRSRMRAMRQVVTAHRLEAWMGEQLEYLAQNPLQSGRRPKNHSSDRWHIPDNIDQ</sequence>
<dbReference type="GO" id="GO:0005992">
    <property type="term" value="P:trehalose biosynthetic process"/>
    <property type="evidence" value="ECO:0007669"/>
    <property type="project" value="InterPro"/>
</dbReference>